<dbReference type="InterPro" id="IPR052216">
    <property type="entry name" value="CRISPR_Csm3_endoribonuclease"/>
</dbReference>
<accession>A0A3P1SDF3</accession>
<dbReference type="InterPro" id="IPR005537">
    <property type="entry name" value="RAMP_III_fam"/>
</dbReference>
<dbReference type="EMBL" id="RQZF01000007">
    <property type="protein sequence ID" value="RRC95054.1"/>
    <property type="molecule type" value="Genomic_DNA"/>
</dbReference>
<dbReference type="RefSeq" id="WP_124870907.1">
    <property type="nucleotide sequence ID" value="NZ_RQZF01000007.1"/>
</dbReference>
<evidence type="ECO:0000256" key="1">
    <source>
        <dbReference type="ARBA" id="ARBA00023118"/>
    </source>
</evidence>
<gene>
    <name evidence="5" type="ORF">EII11_07400</name>
</gene>
<feature type="region of interest" description="Disordered" evidence="3">
    <location>
        <begin position="281"/>
        <end position="305"/>
    </location>
</feature>
<feature type="domain" description="CRISPR type III-associated protein" evidence="4">
    <location>
        <begin position="308"/>
        <end position="487"/>
    </location>
</feature>
<evidence type="ECO:0000313" key="5">
    <source>
        <dbReference type="EMBL" id="RRC95054.1"/>
    </source>
</evidence>
<evidence type="ECO:0000256" key="3">
    <source>
        <dbReference type="SAM" id="MobiDB-lite"/>
    </source>
</evidence>
<dbReference type="CDD" id="cd09726">
    <property type="entry name" value="RAMP_I_III"/>
    <property type="match status" value="1"/>
</dbReference>
<feature type="domain" description="CRISPR type III-associated protein" evidence="4">
    <location>
        <begin position="12"/>
        <end position="211"/>
    </location>
</feature>
<evidence type="ECO:0000259" key="4">
    <source>
        <dbReference type="Pfam" id="PF03787"/>
    </source>
</evidence>
<proteinExistence type="predicted"/>
<dbReference type="Proteomes" id="UP000280444">
    <property type="component" value="Unassembled WGS sequence"/>
</dbReference>
<name>A0A3P1SDF3_9ACTO</name>
<sequence>MSITRYELTMYLKTTSALHSGGVEETVNREDPETKQERKATAQRFARDGQGQPYLPGRSIKGAIRAACEQTVARADGAIDEDGLLTKDSLNALWGGETAASVLTVHPIVLPVVEEAAEEKSARQAQDGAHAVLRERPGIAIDRYWGAVGDGALFVHEVLPAGAELKLRISAHVDTESGRTPEQVEALLRLIVELFKAEQITFGKRKNTGWGGVTLAQDLPEKSVFLTRTKLDTPDGLVSWLSGGEKLPLEELPAIESVSDVQERVTIRVKWSSPTGILVADPERREARKEAENDPEKKESVPTEQWRDREGDCLVIPGSSIRGALRNRATRIARTILFATEGVGGEYTSDWSDEDVHKQLAADVPLIHDLFGTTDRRGALTVREVRSRTLGEKITVTHNAGDRWTGGVIDGGLYSEEYYVDTDWEPIVLEINLAHLFRVKEGERIPATYTEGRCRAALVLLGLVMAELATGTLPIGSRATRGMGAVEVKTVEVSGPKELLGTPRWELEGGGQAIARELLKKLREMNEEISGNWTDYLTKEPEAAPSASGEGSEEQA</sequence>
<dbReference type="AlphaFoldDB" id="A0A3P1SDF3"/>
<dbReference type="PANTHER" id="PTHR35579:SF6">
    <property type="entry name" value="DUF324 DOMAIN-CONTAINING PROTEIN"/>
    <property type="match status" value="1"/>
</dbReference>
<comment type="subunit">
    <text evidence="2">Part of the Csm effector complex that includes Cas10, Csm2, Csm3, Csm4 and Csm5.</text>
</comment>
<evidence type="ECO:0000256" key="2">
    <source>
        <dbReference type="ARBA" id="ARBA00093789"/>
    </source>
</evidence>
<keyword evidence="1" id="KW-0051">Antiviral defense</keyword>
<comment type="caution">
    <text evidence="5">The sequence shown here is derived from an EMBL/GenBank/DDBJ whole genome shotgun (WGS) entry which is preliminary data.</text>
</comment>
<organism evidence="5 6">
    <name type="scientific">Schaalia canis</name>
    <dbReference type="NCBI Taxonomy" id="100469"/>
    <lineage>
        <taxon>Bacteria</taxon>
        <taxon>Bacillati</taxon>
        <taxon>Actinomycetota</taxon>
        <taxon>Actinomycetes</taxon>
        <taxon>Actinomycetales</taxon>
        <taxon>Actinomycetaceae</taxon>
        <taxon>Schaalia</taxon>
    </lineage>
</organism>
<dbReference type="Pfam" id="PF03787">
    <property type="entry name" value="RAMPs"/>
    <property type="match status" value="2"/>
</dbReference>
<evidence type="ECO:0000313" key="6">
    <source>
        <dbReference type="Proteomes" id="UP000280444"/>
    </source>
</evidence>
<reference evidence="5 6" key="1">
    <citation type="submission" date="2018-11" db="EMBL/GenBank/DDBJ databases">
        <title>Genomes From Bacteria Associated with the Canine Oral Cavity: a Test Case for Automated Genome-Based Taxonomic Assignment.</title>
        <authorList>
            <person name="Coil D.A."/>
            <person name="Jospin G."/>
            <person name="Darling A.E."/>
            <person name="Wallis C."/>
            <person name="Davis I.J."/>
            <person name="Harris S."/>
            <person name="Eisen J.A."/>
            <person name="Holcombe L.J."/>
            <person name="O'Flynn C."/>
        </authorList>
    </citation>
    <scope>NUCLEOTIDE SEQUENCE [LARGE SCALE GENOMIC DNA]</scope>
    <source>
        <strain evidence="5 6">OH770</strain>
    </source>
</reference>
<dbReference type="PANTHER" id="PTHR35579">
    <property type="entry name" value="CRISPR SYSTEM CMS ENDORIBONUCLEASE CSM3"/>
    <property type="match status" value="1"/>
</dbReference>
<dbReference type="GO" id="GO:0051607">
    <property type="term" value="P:defense response to virus"/>
    <property type="evidence" value="ECO:0007669"/>
    <property type="project" value="UniProtKB-KW"/>
</dbReference>
<dbReference type="OrthoDB" id="5242922at2"/>
<keyword evidence="6" id="KW-1185">Reference proteome</keyword>
<protein>
    <submittedName>
        <fullName evidence="5">CRISPR-associated protein</fullName>
    </submittedName>
</protein>
<feature type="region of interest" description="Disordered" evidence="3">
    <location>
        <begin position="531"/>
        <end position="556"/>
    </location>
</feature>